<dbReference type="Proteomes" id="UP000304148">
    <property type="component" value="Chromosome"/>
</dbReference>
<organism evidence="2 3">
    <name type="scientific">Paenibacillus alvei</name>
    <name type="common">Bacillus alvei</name>
    <dbReference type="NCBI Taxonomy" id="44250"/>
    <lineage>
        <taxon>Bacteria</taxon>
        <taxon>Bacillati</taxon>
        <taxon>Bacillota</taxon>
        <taxon>Bacilli</taxon>
        <taxon>Bacillales</taxon>
        <taxon>Paenibacillaceae</taxon>
        <taxon>Paenibacillus</taxon>
    </lineage>
</organism>
<dbReference type="EMBL" id="LS992241">
    <property type="protein sequence ID" value="SYX85641.1"/>
    <property type="molecule type" value="Genomic_DNA"/>
</dbReference>
<accession>A0A383RG53</accession>
<evidence type="ECO:0000313" key="3">
    <source>
        <dbReference type="Proteomes" id="UP000304148"/>
    </source>
</evidence>
<dbReference type="RefSeq" id="WP_138187483.1">
    <property type="nucleotide sequence ID" value="NZ_LS992241.1"/>
</dbReference>
<proteinExistence type="predicted"/>
<keyword evidence="1" id="KW-0175">Coiled coil</keyword>
<name>A0A383RG53_PAEAL</name>
<protein>
    <submittedName>
        <fullName evidence="2">Uncharacterized protein</fullName>
    </submittedName>
</protein>
<evidence type="ECO:0000313" key="2">
    <source>
        <dbReference type="EMBL" id="SYX85641.1"/>
    </source>
</evidence>
<feature type="coiled-coil region" evidence="1">
    <location>
        <begin position="368"/>
        <end position="409"/>
    </location>
</feature>
<gene>
    <name evidence="2" type="ORF">PBLR_14063</name>
</gene>
<dbReference type="AlphaFoldDB" id="A0A383RG53"/>
<evidence type="ECO:0000256" key="1">
    <source>
        <dbReference type="SAM" id="Coils"/>
    </source>
</evidence>
<reference evidence="3" key="1">
    <citation type="submission" date="2018-08" db="EMBL/GenBank/DDBJ databases">
        <authorList>
            <person name="Chevrot R."/>
        </authorList>
    </citation>
    <scope>NUCLEOTIDE SEQUENCE [LARGE SCALE GENOMIC DNA]</scope>
</reference>
<sequence>MRQEVCLYSSEGVHWVELQSDGSLLHSLYRGVEQVKQHLWRFSSPVKQFSAILLHGHLHMLMAYESGIYYARCSVNAREDEKQELRISRHPSSSNPYLFNLGRTLYFGFTTILNKKFTYVLRQYEQGRWRERAFSYVHEDYGVNVHIEQASCDISESGTLYGLFLIRHGDTNRQQLMLLELDMESESEEAKWQHVFSSAQAGQSWSITISAAREGDPYLAWVVHNGVTATVYCARGIQVTNSCIPLKVFFQNQFSVPRLTIAGEHGLFLSITGSSWLACAYSSNGGKNWGTFMEVPFARESRLRIIQGVRCSEQDYVPVPLLGIGYPCFRPIELIDLFHPFLTMNSMGPSVQDDVLLHYAKLQLGVLHEFASERIAVWQEEMMQLEERLLQEEHALQRLESFIEEMEREQYRVLEQLHAVGSNLAPFGIRLIQ</sequence>